<accession>A0ABN9VJ94</accession>
<sequence>MTIPEVLSYAIREAWYLLTGFGGSDWADRRDAPGPARAGALSSGSDAEKLEKAFESNDYKGLVELLRSEAKIEAFKERMHPWADDPKTVGALSATHLAIQASLAEAGSPSVKEEIFKAGAIPPLVGFLSSGETDRVHAAVVALRFLTAECSSSTTAAYEAGAVRLLLQQIGSPPRGKRAAAATALRNICLEKDEYRAEFVGLGGLDGLVQQLDASEECDPALQDVDMQLEAILNLQDLLEDLDGNAIDSYVRKARDAGAVKPLQQLALSENDEVTTSAKEVLALLGA</sequence>
<keyword evidence="2" id="KW-1185">Reference proteome</keyword>
<dbReference type="InterPro" id="IPR000225">
    <property type="entry name" value="Armadillo"/>
</dbReference>
<dbReference type="PANTHER" id="PTHR23315">
    <property type="entry name" value="U BOX DOMAIN-CONTAINING"/>
    <property type="match status" value="1"/>
</dbReference>
<dbReference type="PANTHER" id="PTHR23315:SF7">
    <property type="entry name" value="U-BOX DOMAIN-CONTAINING PROTEIN 4"/>
    <property type="match status" value="1"/>
</dbReference>
<dbReference type="InterPro" id="IPR016024">
    <property type="entry name" value="ARM-type_fold"/>
</dbReference>
<reference evidence="1" key="1">
    <citation type="submission" date="2023-10" db="EMBL/GenBank/DDBJ databases">
        <authorList>
            <person name="Chen Y."/>
            <person name="Shah S."/>
            <person name="Dougan E. K."/>
            <person name="Thang M."/>
            <person name="Chan C."/>
        </authorList>
    </citation>
    <scope>NUCLEOTIDE SEQUENCE [LARGE SCALE GENOMIC DNA]</scope>
</reference>
<dbReference type="InterPro" id="IPR011989">
    <property type="entry name" value="ARM-like"/>
</dbReference>
<proteinExistence type="predicted"/>
<dbReference type="SUPFAM" id="SSF48371">
    <property type="entry name" value="ARM repeat"/>
    <property type="match status" value="1"/>
</dbReference>
<evidence type="ECO:0000313" key="1">
    <source>
        <dbReference type="EMBL" id="CAK0873328.1"/>
    </source>
</evidence>
<organism evidence="1 2">
    <name type="scientific">Prorocentrum cordatum</name>
    <dbReference type="NCBI Taxonomy" id="2364126"/>
    <lineage>
        <taxon>Eukaryota</taxon>
        <taxon>Sar</taxon>
        <taxon>Alveolata</taxon>
        <taxon>Dinophyceae</taxon>
        <taxon>Prorocentrales</taxon>
        <taxon>Prorocentraceae</taxon>
        <taxon>Prorocentrum</taxon>
    </lineage>
</organism>
<dbReference type="Proteomes" id="UP001189429">
    <property type="component" value="Unassembled WGS sequence"/>
</dbReference>
<dbReference type="SMART" id="SM00185">
    <property type="entry name" value="ARM"/>
    <property type="match status" value="3"/>
</dbReference>
<name>A0ABN9VJ94_9DINO</name>
<evidence type="ECO:0008006" key="3">
    <source>
        <dbReference type="Google" id="ProtNLM"/>
    </source>
</evidence>
<protein>
    <recommendedName>
        <fullName evidence="3">Protein HGH1 homolog</fullName>
    </recommendedName>
</protein>
<comment type="caution">
    <text evidence="1">The sequence shown here is derived from an EMBL/GenBank/DDBJ whole genome shotgun (WGS) entry which is preliminary data.</text>
</comment>
<dbReference type="Gene3D" id="1.25.10.10">
    <property type="entry name" value="Leucine-rich Repeat Variant"/>
    <property type="match status" value="1"/>
</dbReference>
<evidence type="ECO:0000313" key="2">
    <source>
        <dbReference type="Proteomes" id="UP001189429"/>
    </source>
</evidence>
<gene>
    <name evidence="1" type="ORF">PCOR1329_LOCUS58575</name>
</gene>
<dbReference type="EMBL" id="CAUYUJ010017271">
    <property type="protein sequence ID" value="CAK0873328.1"/>
    <property type="molecule type" value="Genomic_DNA"/>
</dbReference>